<dbReference type="Gene3D" id="3.30.450.80">
    <property type="entry name" value="Transcription factor LuxR-like, autoinducer-binding domain"/>
    <property type="match status" value="1"/>
</dbReference>
<proteinExistence type="predicted"/>
<evidence type="ECO:0000256" key="1">
    <source>
        <dbReference type="ARBA" id="ARBA00023015"/>
    </source>
</evidence>
<keyword evidence="6" id="KW-1185">Reference proteome</keyword>
<dbReference type="Gene3D" id="1.10.10.10">
    <property type="entry name" value="Winged helix-like DNA-binding domain superfamily/Winged helix DNA-binding domain"/>
    <property type="match status" value="1"/>
</dbReference>
<dbReference type="AlphaFoldDB" id="A0A2S8SDI0"/>
<dbReference type="SUPFAM" id="SSF46894">
    <property type="entry name" value="C-terminal effector domain of the bipartite response regulators"/>
    <property type="match status" value="1"/>
</dbReference>
<dbReference type="InterPro" id="IPR036388">
    <property type="entry name" value="WH-like_DNA-bd_sf"/>
</dbReference>
<sequence length="202" mass="22260">MAALDCKQEFGRLAPAGFYAALRVGFVVPMTECNTMPQAWIDRYTRMGYLIHDPVIRWVYGNDGVIRWREIVLPDPRGVMREAAQYGMRFGAAVSCAPPDEGGHRSYATFARSDRDFTDAEVGQLHDRFTAMHLAATPPSNLTRAELEALAMIRQGLLLKEIAGRLGVTEGAIKQRIRNAKEKLNAKTASQAVSCAAGYGLI</sequence>
<comment type="caution">
    <text evidence="5">The sequence shown here is derived from an EMBL/GenBank/DDBJ whole genome shotgun (WGS) entry which is preliminary data.</text>
</comment>
<dbReference type="InterPro" id="IPR005143">
    <property type="entry name" value="TF_LuxR_autoind-bd_dom"/>
</dbReference>
<evidence type="ECO:0000259" key="4">
    <source>
        <dbReference type="PROSITE" id="PS50043"/>
    </source>
</evidence>
<dbReference type="EMBL" id="PVEP01000001">
    <property type="protein sequence ID" value="PQV58853.1"/>
    <property type="molecule type" value="Genomic_DNA"/>
</dbReference>
<dbReference type="InterPro" id="IPR036693">
    <property type="entry name" value="TF_LuxR_autoind-bd_dom_sf"/>
</dbReference>
<dbReference type="PANTHER" id="PTHR44688">
    <property type="entry name" value="DNA-BINDING TRANSCRIPTIONAL ACTIVATOR DEVR_DOSR"/>
    <property type="match status" value="1"/>
</dbReference>
<dbReference type="GO" id="GO:0003677">
    <property type="term" value="F:DNA binding"/>
    <property type="evidence" value="ECO:0007669"/>
    <property type="project" value="UniProtKB-KW"/>
</dbReference>
<accession>A0A2S8SDI0</accession>
<feature type="domain" description="HTH luxR-type" evidence="4">
    <location>
        <begin position="135"/>
        <end position="200"/>
    </location>
</feature>
<keyword evidence="3" id="KW-0804">Transcription</keyword>
<dbReference type="SUPFAM" id="SSF75516">
    <property type="entry name" value="Pheromone-binding domain of LuxR-like quorum-sensing transcription factors"/>
    <property type="match status" value="1"/>
</dbReference>
<keyword evidence="2" id="KW-0238">DNA-binding</keyword>
<gene>
    <name evidence="5" type="ORF">LX70_00670</name>
</gene>
<dbReference type="PRINTS" id="PR00038">
    <property type="entry name" value="HTHLUXR"/>
</dbReference>
<dbReference type="RefSeq" id="WP_105513089.1">
    <property type="nucleotide sequence ID" value="NZ_PVEP01000001.1"/>
</dbReference>
<dbReference type="Pfam" id="PF00196">
    <property type="entry name" value="GerE"/>
    <property type="match status" value="1"/>
</dbReference>
<protein>
    <submittedName>
        <fullName evidence="5">LuxR family transcriptional regulator</fullName>
    </submittedName>
</protein>
<dbReference type="InterPro" id="IPR000792">
    <property type="entry name" value="Tscrpt_reg_LuxR_C"/>
</dbReference>
<evidence type="ECO:0000313" key="5">
    <source>
        <dbReference type="EMBL" id="PQV58853.1"/>
    </source>
</evidence>
<evidence type="ECO:0000313" key="6">
    <source>
        <dbReference type="Proteomes" id="UP000238338"/>
    </source>
</evidence>
<evidence type="ECO:0000256" key="3">
    <source>
        <dbReference type="ARBA" id="ARBA00023163"/>
    </source>
</evidence>
<dbReference type="Proteomes" id="UP000238338">
    <property type="component" value="Unassembled WGS sequence"/>
</dbReference>
<keyword evidence="1" id="KW-0805">Transcription regulation</keyword>
<dbReference type="PANTHER" id="PTHR44688:SF16">
    <property type="entry name" value="DNA-BINDING TRANSCRIPTIONAL ACTIVATOR DEVR_DOSR"/>
    <property type="match status" value="1"/>
</dbReference>
<dbReference type="CDD" id="cd06170">
    <property type="entry name" value="LuxR_C_like"/>
    <property type="match status" value="1"/>
</dbReference>
<dbReference type="SMART" id="SM00421">
    <property type="entry name" value="HTH_LUXR"/>
    <property type="match status" value="1"/>
</dbReference>
<dbReference type="InterPro" id="IPR016032">
    <property type="entry name" value="Sig_transdc_resp-reg_C-effctor"/>
</dbReference>
<dbReference type="PROSITE" id="PS50043">
    <property type="entry name" value="HTH_LUXR_2"/>
    <property type="match status" value="1"/>
</dbReference>
<organism evidence="5 6">
    <name type="scientific">Albidovulum denitrificans</name>
    <dbReference type="NCBI Taxonomy" id="404881"/>
    <lineage>
        <taxon>Bacteria</taxon>
        <taxon>Pseudomonadati</taxon>
        <taxon>Pseudomonadota</taxon>
        <taxon>Alphaproteobacteria</taxon>
        <taxon>Rhodobacterales</taxon>
        <taxon>Paracoccaceae</taxon>
        <taxon>Albidovulum</taxon>
    </lineage>
</organism>
<dbReference type="Pfam" id="PF03472">
    <property type="entry name" value="Autoind_bind"/>
    <property type="match status" value="1"/>
</dbReference>
<reference evidence="5 6" key="1">
    <citation type="submission" date="2018-02" db="EMBL/GenBank/DDBJ databases">
        <title>Genomic Encyclopedia of Archaeal and Bacterial Type Strains, Phase II (KMG-II): from individual species to whole genera.</title>
        <authorList>
            <person name="Goeker M."/>
        </authorList>
    </citation>
    <scope>NUCLEOTIDE SEQUENCE [LARGE SCALE GENOMIC DNA]</scope>
    <source>
        <strain evidence="5 6">DSM 18921</strain>
    </source>
</reference>
<dbReference type="GO" id="GO:0006355">
    <property type="term" value="P:regulation of DNA-templated transcription"/>
    <property type="evidence" value="ECO:0007669"/>
    <property type="project" value="InterPro"/>
</dbReference>
<name>A0A2S8SDI0_9RHOB</name>
<evidence type="ECO:0000256" key="2">
    <source>
        <dbReference type="ARBA" id="ARBA00023125"/>
    </source>
</evidence>
<dbReference type="OrthoDB" id="7826109at2"/>